<protein>
    <recommendedName>
        <fullName evidence="1">FCP1 homology domain-containing protein</fullName>
    </recommendedName>
</protein>
<dbReference type="Pfam" id="PF03031">
    <property type="entry name" value="NIF"/>
    <property type="match status" value="1"/>
</dbReference>
<sequence length="243" mass="29081">MKKIINKKKPKNHIFLDLDSTIINSLSPDEIKLCNDNNFNPLDLFKCHKYYFKNKLEFYIFERPHLQSFLDFLFKHFNVSVFTAAQKDYATFIVDNIIEINPNRRLTYFFYSYHSDITYNYMRGLKDLNILWSIYDLDDVKPCNTIILDDNNEVFSTNKRNCIKVPEFSIILEKENPNAKDNLNEEQENIKIVNFSIKDDHYLYRDVYEDLKNKEKYFSDTLCPLHFPIGNIKTKNAICKLDF</sequence>
<evidence type="ECO:0000313" key="2">
    <source>
        <dbReference type="EMBL" id="QHT13520.1"/>
    </source>
</evidence>
<dbReference type="PANTHER" id="PTHR12210">
    <property type="entry name" value="DULLARD PROTEIN PHOSPHATASE"/>
    <property type="match status" value="1"/>
</dbReference>
<dbReference type="AlphaFoldDB" id="A0A6C0DAV4"/>
<dbReference type="InterPro" id="IPR023214">
    <property type="entry name" value="HAD_sf"/>
</dbReference>
<dbReference type="EMBL" id="MN739573">
    <property type="protein sequence ID" value="QHT13520.1"/>
    <property type="molecule type" value="Genomic_DNA"/>
</dbReference>
<feature type="domain" description="FCP1 homology" evidence="1">
    <location>
        <begin position="7"/>
        <end position="190"/>
    </location>
</feature>
<reference evidence="2" key="1">
    <citation type="journal article" date="2020" name="Nature">
        <title>Giant virus diversity and host interactions through global metagenomics.</title>
        <authorList>
            <person name="Schulz F."/>
            <person name="Roux S."/>
            <person name="Paez-Espino D."/>
            <person name="Jungbluth S."/>
            <person name="Walsh D.A."/>
            <person name="Denef V.J."/>
            <person name="McMahon K.D."/>
            <person name="Konstantinidis K.T."/>
            <person name="Eloe-Fadrosh E.A."/>
            <person name="Kyrpides N.C."/>
            <person name="Woyke T."/>
        </authorList>
    </citation>
    <scope>NUCLEOTIDE SEQUENCE</scope>
    <source>
        <strain evidence="2">GVMAG-M-3300023174-131</strain>
    </source>
</reference>
<dbReference type="InterPro" id="IPR050365">
    <property type="entry name" value="TIM50"/>
</dbReference>
<organism evidence="2">
    <name type="scientific">viral metagenome</name>
    <dbReference type="NCBI Taxonomy" id="1070528"/>
    <lineage>
        <taxon>unclassified sequences</taxon>
        <taxon>metagenomes</taxon>
        <taxon>organismal metagenomes</taxon>
    </lineage>
</organism>
<dbReference type="Gene3D" id="3.40.50.1000">
    <property type="entry name" value="HAD superfamily/HAD-like"/>
    <property type="match status" value="1"/>
</dbReference>
<proteinExistence type="predicted"/>
<dbReference type="InterPro" id="IPR004274">
    <property type="entry name" value="FCP1_dom"/>
</dbReference>
<name>A0A6C0DAV4_9ZZZZ</name>
<dbReference type="SMART" id="SM00577">
    <property type="entry name" value="CPDc"/>
    <property type="match status" value="1"/>
</dbReference>
<dbReference type="PROSITE" id="PS50969">
    <property type="entry name" value="FCP1"/>
    <property type="match status" value="1"/>
</dbReference>
<accession>A0A6C0DAV4</accession>
<evidence type="ECO:0000259" key="1">
    <source>
        <dbReference type="PROSITE" id="PS50969"/>
    </source>
</evidence>
<dbReference type="InterPro" id="IPR036412">
    <property type="entry name" value="HAD-like_sf"/>
</dbReference>
<dbReference type="SUPFAM" id="SSF56784">
    <property type="entry name" value="HAD-like"/>
    <property type="match status" value="1"/>
</dbReference>